<accession>A0A939HLD8</accession>
<dbReference type="Pfam" id="PF07372">
    <property type="entry name" value="DUF1491"/>
    <property type="match status" value="1"/>
</dbReference>
<keyword evidence="2" id="KW-1185">Reference proteome</keyword>
<evidence type="ECO:0000313" key="2">
    <source>
        <dbReference type="Proteomes" id="UP000664073"/>
    </source>
</evidence>
<comment type="caution">
    <text evidence="1">The sequence shown here is derived from an EMBL/GenBank/DDBJ whole genome shotgun (WGS) entry which is preliminary data.</text>
</comment>
<dbReference type="InterPro" id="IPR009964">
    <property type="entry name" value="DUF1491"/>
</dbReference>
<name>A0A939HLD8_9PROT</name>
<sequence>MAPPPRLRSDLIARAIIRQSAMDGRMAVIARKGDADAGSILVVLNGRGGQGVVLSQTRTQDGENAWLRATGPDPVGESEVQDYVARQLRYDPDLWVLEIDAADFSPPFQAILL</sequence>
<dbReference type="EMBL" id="JAFVMH010000001">
    <property type="protein sequence ID" value="MBO1323759.1"/>
    <property type="molecule type" value="Genomic_DNA"/>
</dbReference>
<reference evidence="1" key="1">
    <citation type="submission" date="2021-03" db="EMBL/GenBank/DDBJ databases">
        <title>The complete genome sequence of Acetobacter sp. TBRC 12339.</title>
        <authorList>
            <person name="Charoenyingcharoen P."/>
            <person name="Yukphan P."/>
        </authorList>
    </citation>
    <scope>NUCLEOTIDE SEQUENCE</scope>
    <source>
        <strain evidence="1">TBRC 12339</strain>
    </source>
</reference>
<organism evidence="1 2">
    <name type="scientific">Acetobacter garciniae</name>
    <dbReference type="NCBI Taxonomy" id="2817435"/>
    <lineage>
        <taxon>Bacteria</taxon>
        <taxon>Pseudomonadati</taxon>
        <taxon>Pseudomonadota</taxon>
        <taxon>Alphaproteobacteria</taxon>
        <taxon>Acetobacterales</taxon>
        <taxon>Acetobacteraceae</taxon>
        <taxon>Acetobacter</taxon>
    </lineage>
</organism>
<evidence type="ECO:0000313" key="1">
    <source>
        <dbReference type="EMBL" id="MBO1323759.1"/>
    </source>
</evidence>
<dbReference type="RefSeq" id="WP_207844269.1">
    <property type="nucleotide sequence ID" value="NZ_JAFVMH010000001.1"/>
</dbReference>
<protein>
    <submittedName>
        <fullName evidence="1">DUF1491 family protein</fullName>
    </submittedName>
</protein>
<proteinExistence type="predicted"/>
<gene>
    <name evidence="1" type="ORF">J2D77_01140</name>
</gene>
<dbReference type="Proteomes" id="UP000664073">
    <property type="component" value="Unassembled WGS sequence"/>
</dbReference>
<dbReference type="Gene3D" id="3.40.1530.20">
    <property type="entry name" value="Protein of unknown function (DUF1491)"/>
    <property type="match status" value="1"/>
</dbReference>
<dbReference type="AlphaFoldDB" id="A0A939HLD8"/>